<dbReference type="EMBL" id="JABCIY010000219">
    <property type="protein sequence ID" value="KAF7187805.1"/>
    <property type="molecule type" value="Genomic_DNA"/>
</dbReference>
<proteinExistence type="inferred from homology"/>
<dbReference type="InterPro" id="IPR036396">
    <property type="entry name" value="Cyt_P450_sf"/>
</dbReference>
<evidence type="ECO:0000256" key="6">
    <source>
        <dbReference type="ARBA" id="ARBA00023004"/>
    </source>
</evidence>
<organism evidence="9 10">
    <name type="scientific">Pseudocercospora fuligena</name>
    <dbReference type="NCBI Taxonomy" id="685502"/>
    <lineage>
        <taxon>Eukaryota</taxon>
        <taxon>Fungi</taxon>
        <taxon>Dikarya</taxon>
        <taxon>Ascomycota</taxon>
        <taxon>Pezizomycotina</taxon>
        <taxon>Dothideomycetes</taxon>
        <taxon>Dothideomycetidae</taxon>
        <taxon>Mycosphaerellales</taxon>
        <taxon>Mycosphaerellaceae</taxon>
        <taxon>Pseudocercospora</taxon>
    </lineage>
</organism>
<feature type="chain" id="PRO_5034125399" evidence="8">
    <location>
        <begin position="26"/>
        <end position="443"/>
    </location>
</feature>
<sequence>METMYIVTSFLTIAIVGVLLKLASASKNTTLPLPPGPSGLPILGNTLQIPKEHAWRQYLSWIKEYGPVVHLSIAGKTFILLGSAAAATDLLNKKSLITSDRPRMIMANDLVTKDMHILLRPYTAMYRLHQRMQAPVLSVAVANSERYAKIYELKSLQLLHNLLQGGPVVDFRKHLETANLGVIYALVYGMNVDTGIEEVVLETIKTQREFNRVTLPGAYLVDTLPFLNYLPTFLAPWKREAERIYNQESTLYLKNLQSSLSSPGWNFAKHFSQSNESKQMSQVELAYSLGILTNAGFDTTTMVMEWFIVALINHPSCLQKAQKALDEVVGHARLPNLSDREKLPYITALVEEVLRWRNIMIAGFPHVATEDLSYQGHHIPKDSILIPHMWAIDHDPKVFSDPDSFIPERIIALCFWIREKEMYGLEYCEEYDLVDLGEGYVGV</sequence>
<dbReference type="GO" id="GO:0004497">
    <property type="term" value="F:monooxygenase activity"/>
    <property type="evidence" value="ECO:0007669"/>
    <property type="project" value="UniProtKB-KW"/>
</dbReference>
<keyword evidence="10" id="KW-1185">Reference proteome</keyword>
<dbReference type="OrthoDB" id="1103324at2759"/>
<evidence type="ECO:0000256" key="5">
    <source>
        <dbReference type="ARBA" id="ARBA00023002"/>
    </source>
</evidence>
<gene>
    <name evidence="9" type="ORF">HII31_10705</name>
</gene>
<comment type="similarity">
    <text evidence="2">Belongs to the cytochrome P450 family.</text>
</comment>
<dbReference type="InterPro" id="IPR002401">
    <property type="entry name" value="Cyt_P450_E_grp-I"/>
</dbReference>
<dbReference type="CDD" id="cd11065">
    <property type="entry name" value="CYP64-like"/>
    <property type="match status" value="1"/>
</dbReference>
<dbReference type="GO" id="GO:0005506">
    <property type="term" value="F:iron ion binding"/>
    <property type="evidence" value="ECO:0007669"/>
    <property type="project" value="InterPro"/>
</dbReference>
<evidence type="ECO:0000313" key="10">
    <source>
        <dbReference type="Proteomes" id="UP000660729"/>
    </source>
</evidence>
<dbReference type="Gene3D" id="1.10.630.10">
    <property type="entry name" value="Cytochrome P450"/>
    <property type="match status" value="1"/>
</dbReference>
<feature type="signal peptide" evidence="8">
    <location>
        <begin position="1"/>
        <end position="25"/>
    </location>
</feature>
<keyword evidence="8" id="KW-0732">Signal</keyword>
<keyword evidence="4" id="KW-0479">Metal-binding</keyword>
<keyword evidence="6" id="KW-0408">Iron</keyword>
<reference evidence="9" key="1">
    <citation type="submission" date="2020-04" db="EMBL/GenBank/DDBJ databases">
        <title>Draft genome resource of the tomato pathogen Pseudocercospora fuligena.</title>
        <authorList>
            <person name="Zaccaron A."/>
        </authorList>
    </citation>
    <scope>NUCLEOTIDE SEQUENCE</scope>
    <source>
        <strain evidence="9">PF001</strain>
    </source>
</reference>
<evidence type="ECO:0000256" key="1">
    <source>
        <dbReference type="ARBA" id="ARBA00001971"/>
    </source>
</evidence>
<accession>A0A8H6VIA6</accession>
<dbReference type="InterPro" id="IPR001128">
    <property type="entry name" value="Cyt_P450"/>
</dbReference>
<keyword evidence="7 9" id="KW-0503">Monooxygenase</keyword>
<comment type="cofactor">
    <cofactor evidence="1">
        <name>heme</name>
        <dbReference type="ChEBI" id="CHEBI:30413"/>
    </cofactor>
</comment>
<evidence type="ECO:0000256" key="8">
    <source>
        <dbReference type="SAM" id="SignalP"/>
    </source>
</evidence>
<evidence type="ECO:0000256" key="2">
    <source>
        <dbReference type="ARBA" id="ARBA00010617"/>
    </source>
</evidence>
<dbReference type="Pfam" id="PF00067">
    <property type="entry name" value="p450"/>
    <property type="match status" value="1"/>
</dbReference>
<evidence type="ECO:0000256" key="7">
    <source>
        <dbReference type="ARBA" id="ARBA00023033"/>
    </source>
</evidence>
<dbReference type="SUPFAM" id="SSF48264">
    <property type="entry name" value="Cytochrome P450"/>
    <property type="match status" value="1"/>
</dbReference>
<dbReference type="InterPro" id="IPR050364">
    <property type="entry name" value="Cytochrome_P450_fung"/>
</dbReference>
<name>A0A8H6VIA6_9PEZI</name>
<comment type="caution">
    <text evidence="9">The sequence shown here is derived from an EMBL/GenBank/DDBJ whole genome shotgun (WGS) entry which is preliminary data.</text>
</comment>
<dbReference type="GO" id="GO:0020037">
    <property type="term" value="F:heme binding"/>
    <property type="evidence" value="ECO:0007669"/>
    <property type="project" value="InterPro"/>
</dbReference>
<evidence type="ECO:0000256" key="4">
    <source>
        <dbReference type="ARBA" id="ARBA00022723"/>
    </source>
</evidence>
<dbReference type="PANTHER" id="PTHR46300">
    <property type="entry name" value="P450, PUTATIVE (EUROFUNG)-RELATED-RELATED"/>
    <property type="match status" value="1"/>
</dbReference>
<keyword evidence="3" id="KW-0349">Heme</keyword>
<dbReference type="Proteomes" id="UP000660729">
    <property type="component" value="Unassembled WGS sequence"/>
</dbReference>
<keyword evidence="5" id="KW-0560">Oxidoreductase</keyword>
<dbReference type="PANTHER" id="PTHR46300:SF1">
    <property type="entry name" value="P450, PUTATIVE (EUROFUNG)-RELATED"/>
    <property type="match status" value="1"/>
</dbReference>
<dbReference type="PRINTS" id="PR00463">
    <property type="entry name" value="EP450I"/>
</dbReference>
<evidence type="ECO:0000313" key="9">
    <source>
        <dbReference type="EMBL" id="KAF7187805.1"/>
    </source>
</evidence>
<dbReference type="GO" id="GO:0016705">
    <property type="term" value="F:oxidoreductase activity, acting on paired donors, with incorporation or reduction of molecular oxygen"/>
    <property type="evidence" value="ECO:0007669"/>
    <property type="project" value="InterPro"/>
</dbReference>
<dbReference type="AlphaFoldDB" id="A0A8H6VIA6"/>
<evidence type="ECO:0000256" key="3">
    <source>
        <dbReference type="ARBA" id="ARBA00022617"/>
    </source>
</evidence>
<protein>
    <submittedName>
        <fullName evidence="9">Cytochrome P450 monooxygenase</fullName>
    </submittedName>
</protein>